<dbReference type="EMBL" id="LSBJ02000001">
    <property type="protein sequence ID" value="OAQ61187.1"/>
    <property type="molecule type" value="Genomic_DNA"/>
</dbReference>
<dbReference type="SUPFAM" id="SSF81383">
    <property type="entry name" value="F-box domain"/>
    <property type="match status" value="1"/>
</dbReference>
<feature type="domain" description="F-box" evidence="1">
    <location>
        <begin position="1"/>
        <end position="44"/>
    </location>
</feature>
<comment type="caution">
    <text evidence="2">The sequence shown here is derived from an EMBL/GenBank/DDBJ whole genome shotgun (WGS) entry which is preliminary data.</text>
</comment>
<evidence type="ECO:0000259" key="1">
    <source>
        <dbReference type="PROSITE" id="PS50181"/>
    </source>
</evidence>
<dbReference type="AlphaFoldDB" id="A0A179F709"/>
<organism evidence="2 3">
    <name type="scientific">Pochonia chlamydosporia 170</name>
    <dbReference type="NCBI Taxonomy" id="1380566"/>
    <lineage>
        <taxon>Eukaryota</taxon>
        <taxon>Fungi</taxon>
        <taxon>Dikarya</taxon>
        <taxon>Ascomycota</taxon>
        <taxon>Pezizomycotina</taxon>
        <taxon>Sordariomycetes</taxon>
        <taxon>Hypocreomycetidae</taxon>
        <taxon>Hypocreales</taxon>
        <taxon>Clavicipitaceae</taxon>
        <taxon>Pochonia</taxon>
    </lineage>
</organism>
<dbReference type="RefSeq" id="XP_018138996.1">
    <property type="nucleotide sequence ID" value="XM_018290998.1"/>
</dbReference>
<gene>
    <name evidence="2" type="ORF">VFPPC_13221</name>
</gene>
<keyword evidence="3" id="KW-1185">Reference proteome</keyword>
<reference evidence="2 3" key="1">
    <citation type="journal article" date="2016" name="PLoS Pathog.">
        <title>Biosynthesis of antibiotic leucinostatins in bio-control fungus Purpureocillium lilacinum and their inhibition on phytophthora revealed by genome mining.</title>
        <authorList>
            <person name="Wang G."/>
            <person name="Liu Z."/>
            <person name="Lin R."/>
            <person name="Li E."/>
            <person name="Mao Z."/>
            <person name="Ling J."/>
            <person name="Yang Y."/>
            <person name="Yin W.B."/>
            <person name="Xie B."/>
        </authorList>
    </citation>
    <scope>NUCLEOTIDE SEQUENCE [LARGE SCALE GENOMIC DNA]</scope>
    <source>
        <strain evidence="2">170</strain>
    </source>
</reference>
<dbReference type="PROSITE" id="PS50181">
    <property type="entry name" value="FBOX"/>
    <property type="match status" value="1"/>
</dbReference>
<dbReference type="InterPro" id="IPR001810">
    <property type="entry name" value="F-box_dom"/>
</dbReference>
<proteinExistence type="predicted"/>
<accession>A0A179F709</accession>
<protein>
    <submittedName>
        <fullName evidence="2">F-box domain-containing protein</fullName>
    </submittedName>
</protein>
<name>A0A179F709_METCM</name>
<sequence>MLTQLPRELLNPIIELLGKKDLQALSQVSKYANWLVAELLWQSVTIQPSSELKLYCLPSASFPPSRIPLIRHVHFRAPFQIIFSFRCVHGGRTSHALTIEDIDEDDIDDEYNNKRRDPSRIGRLGRRAKHLLSQLDENQLDSFSWDLGTCVPFGILDTDGIISCEQSHITSLSLTTNNYTCMYSKKSAIDLSSFHHLRRLSWRGASRINLPTLSAAIRNNAKHLHHLTIDLMLWVFVEGDLDFDQFDPHSEVNGSTSQNYFFEKVLRLNRKRPRILFPELRELSLGGLYLNPELAQAINLATLTSLKLRACDGCMGFLQRAAGLDVPKKLKALHVQGLRTGVEGRQRTGLADFLDSFDGLEDLFVSLPGKVRDVRFWMSIAQRHKSLQRFVYHRRRMFRTDVDRIYTFHERDIPTLGIEGSELQTLRDNPSLSPFATLDLEFAGLCCHPRRLKPILLPFTHKTCLKMLHIRQSRLDLRFFPSWILKKSILSGVASPTSEDSMDEFSDIDSDQISDVQDSDADEETDFTLQSTFRHEFLEFAAWVFGAEGIASLQYLAFGDFAHGGRVPDHKVLLCRDVQRRCRFRLLSPDEALRSSVEHEYRDALEACPSETLLEY</sequence>
<dbReference type="KEGG" id="pchm:VFPPC_13221"/>
<dbReference type="GeneID" id="28854992"/>
<evidence type="ECO:0000313" key="2">
    <source>
        <dbReference type="EMBL" id="OAQ61187.1"/>
    </source>
</evidence>
<evidence type="ECO:0000313" key="3">
    <source>
        <dbReference type="Proteomes" id="UP000078397"/>
    </source>
</evidence>
<dbReference type="OrthoDB" id="1720422at2759"/>
<dbReference type="InterPro" id="IPR036047">
    <property type="entry name" value="F-box-like_dom_sf"/>
</dbReference>
<dbReference type="Proteomes" id="UP000078397">
    <property type="component" value="Unassembled WGS sequence"/>
</dbReference>